<dbReference type="KEGG" id="dti:Desti_2824"/>
<name>I4C7F3_DESTA</name>
<dbReference type="EMBL" id="CP003360">
    <property type="protein sequence ID" value="AFM25494.1"/>
    <property type="molecule type" value="Genomic_DNA"/>
</dbReference>
<dbReference type="AlphaFoldDB" id="I4C7F3"/>
<dbReference type="PANTHER" id="PTHR42866:SF1">
    <property type="entry name" value="SPORE COAT POLYSACCHARIDE BIOSYNTHESIS PROTEIN SPSF"/>
    <property type="match status" value="1"/>
</dbReference>
<gene>
    <name evidence="1" type="ordered locus">Desti_2824</name>
</gene>
<dbReference type="InterPro" id="IPR003329">
    <property type="entry name" value="Cytidylyl_trans"/>
</dbReference>
<dbReference type="RefSeq" id="WP_014810633.1">
    <property type="nucleotide sequence ID" value="NC_018025.1"/>
</dbReference>
<dbReference type="CDD" id="cd02518">
    <property type="entry name" value="GT2_SpsF"/>
    <property type="match status" value="1"/>
</dbReference>
<keyword evidence="2" id="KW-1185">Reference proteome</keyword>
<dbReference type="PATRIC" id="fig|706587.4.peg.3216"/>
<dbReference type="HOGENOM" id="CLU_072501_0_0_7"/>
<dbReference type="Proteomes" id="UP000006055">
    <property type="component" value="Chromosome"/>
</dbReference>
<reference evidence="2" key="1">
    <citation type="submission" date="2012-06" db="EMBL/GenBank/DDBJ databases">
        <title>Complete sequence of chromosome of Desulfomonile tiedjei DSM 6799.</title>
        <authorList>
            <person name="Lucas S."/>
            <person name="Copeland A."/>
            <person name="Lapidus A."/>
            <person name="Glavina del Rio T."/>
            <person name="Dalin E."/>
            <person name="Tice H."/>
            <person name="Bruce D."/>
            <person name="Goodwin L."/>
            <person name="Pitluck S."/>
            <person name="Peters L."/>
            <person name="Ovchinnikova G."/>
            <person name="Zeytun A."/>
            <person name="Lu M."/>
            <person name="Kyrpides N."/>
            <person name="Mavromatis K."/>
            <person name="Ivanova N."/>
            <person name="Brettin T."/>
            <person name="Detter J.C."/>
            <person name="Han C."/>
            <person name="Larimer F."/>
            <person name="Land M."/>
            <person name="Hauser L."/>
            <person name="Markowitz V."/>
            <person name="Cheng J.-F."/>
            <person name="Hugenholtz P."/>
            <person name="Woyke T."/>
            <person name="Wu D."/>
            <person name="Spring S."/>
            <person name="Schroeder M."/>
            <person name="Brambilla E."/>
            <person name="Klenk H.-P."/>
            <person name="Eisen J.A."/>
        </authorList>
    </citation>
    <scope>NUCLEOTIDE SEQUENCE [LARGE SCALE GENOMIC DNA]</scope>
    <source>
        <strain evidence="2">ATCC 49306 / DSM 6799 / DCB-1</strain>
    </source>
</reference>
<dbReference type="PANTHER" id="PTHR42866">
    <property type="entry name" value="3-DEOXY-MANNO-OCTULOSONATE CYTIDYLYLTRANSFERASE"/>
    <property type="match status" value="1"/>
</dbReference>
<evidence type="ECO:0000313" key="1">
    <source>
        <dbReference type="EMBL" id="AFM25494.1"/>
    </source>
</evidence>
<dbReference type="Gene3D" id="3.90.550.10">
    <property type="entry name" value="Spore Coat Polysaccharide Biosynthesis Protein SpsA, Chain A"/>
    <property type="match status" value="1"/>
</dbReference>
<dbReference type="STRING" id="706587.Desti_2824"/>
<dbReference type="eggNOG" id="COG1861">
    <property type="taxonomic scope" value="Bacteria"/>
</dbReference>
<accession>I4C7F3</accession>
<dbReference type="SUPFAM" id="SSF53448">
    <property type="entry name" value="Nucleotide-diphospho-sugar transferases"/>
    <property type="match status" value="1"/>
</dbReference>
<evidence type="ECO:0000313" key="2">
    <source>
        <dbReference type="Proteomes" id="UP000006055"/>
    </source>
</evidence>
<dbReference type="InterPro" id="IPR029044">
    <property type="entry name" value="Nucleotide-diphossugar_trans"/>
</dbReference>
<protein>
    <submittedName>
        <fullName evidence="1">Spore coat polysaccharide biosynthesis protein F, CMP-KDO synthetase</fullName>
    </submittedName>
</protein>
<sequence>MPANIFDYQFAFKAEGAGKHFLQEGFPRSYQLSTRLHGMKRNPRIVGILQARTGSTRLPAKVLAAICGKPMVSIILDRLSDSKTLDTLVLATTLLETDDELARLAEVLRIPYYRGSENDVLDRYYEAAVFFRADVVVRLTGDNPFVDGRFVDEAVHCFLDSQPQPDYVTSEEGGFPLGLSAEVFSFSSLERAWREDKNPAWREHVTPFIYSHPDLFSVKRMISEEDLAYMRWTVDTPEDLEFARSVFNHLGNPRFSYRDAVQLLKQKPELLEINRHVEQKTL</sequence>
<organism evidence="1 2">
    <name type="scientific">Desulfomonile tiedjei (strain ATCC 49306 / DSM 6799 / DCB-1)</name>
    <dbReference type="NCBI Taxonomy" id="706587"/>
    <lineage>
        <taxon>Bacteria</taxon>
        <taxon>Pseudomonadati</taxon>
        <taxon>Thermodesulfobacteriota</taxon>
        <taxon>Desulfomonilia</taxon>
        <taxon>Desulfomonilales</taxon>
        <taxon>Desulfomonilaceae</taxon>
        <taxon>Desulfomonile</taxon>
    </lineage>
</organism>
<dbReference type="GO" id="GO:0005829">
    <property type="term" value="C:cytosol"/>
    <property type="evidence" value="ECO:0007669"/>
    <property type="project" value="TreeGrafter"/>
</dbReference>
<proteinExistence type="predicted"/>
<dbReference type="Pfam" id="PF02348">
    <property type="entry name" value="CTP_transf_3"/>
    <property type="match status" value="1"/>
</dbReference>